<sequence>MNPGQYSRESSTLSAAYIASLASSVSDRDEDLLLSSPSEFHCTWALHRSAFDPDSDVPSPCATPRMGNKGVGAPSIYARDSDSCWPGSQKAPRNLVLLLCLVILTFTSSLYRCVEPLQALMSASPQFLWKEGLHPKDVNIVLYNSFGLSSGIGLVVGLFLANVVTRCCSPKVLGVLCVVSAGTGLVLSAFAETTAALMVPLILLGLTCAMTNALLPVVSLYPESAALVYSLVCAGDFTGAVPLQLLRCAVEIFKWNPRIALSVYVGTVYPIVLLLVILLPAAPFATADVESVIEASEDEERRSLIKETASQRGGAGDTETKKDPQAPKRTLSGTSCHISVIECRDMFPPQLWRLSFRQQLCSLHLYGLSLWWLASSIGTETLRLYYRRALQTDSEVGAHTAVFVEQVASWGACFSCLVLPGVYWLHLKGEQRHRKRLEEKRRLEEAFDTDIEGNASAAGLGKLRIPGKGESGGLQPEAVGPFKRLGAWCREELFVVPRISQRGLGLISSGLLAVIGLLLKSGSVVPCSIAMVFNCILQALAPTSMFLILSNTYGPRHFQQLLSIQVVLLASVGLLAPLLQDILFTLLRLQSDALAVLLLLCAVVGAIPLLCFRCTPCDQFDGKHMLVAATGLPLALERHSVAAIFKQVGADADLIWGKRRKQ</sequence>
<feature type="transmembrane region" description="Helical" evidence="2">
    <location>
        <begin position="95"/>
        <end position="111"/>
    </location>
</feature>
<keyword evidence="2" id="KW-0472">Membrane</keyword>
<comment type="caution">
    <text evidence="3">The sequence shown here is derived from an EMBL/GenBank/DDBJ whole genome shotgun (WGS) entry which is preliminary data.</text>
</comment>
<evidence type="ECO:0000313" key="3">
    <source>
        <dbReference type="EMBL" id="KFG43746.1"/>
    </source>
</evidence>
<dbReference type="Proteomes" id="UP000028837">
    <property type="component" value="Unassembled WGS sequence"/>
</dbReference>
<feature type="transmembrane region" description="Helical" evidence="2">
    <location>
        <begin position="172"/>
        <end position="191"/>
    </location>
</feature>
<dbReference type="SUPFAM" id="SSF103473">
    <property type="entry name" value="MFS general substrate transporter"/>
    <property type="match status" value="1"/>
</dbReference>
<feature type="transmembrane region" description="Helical" evidence="2">
    <location>
        <begin position="561"/>
        <end position="587"/>
    </location>
</feature>
<dbReference type="OrthoDB" id="330399at2759"/>
<protein>
    <submittedName>
        <fullName evidence="3">Putative transmembrane protein</fullName>
    </submittedName>
</protein>
<organism evidence="3 4">
    <name type="scientific">Toxoplasma gondii GAB2-2007-GAL-DOM2</name>
    <dbReference type="NCBI Taxonomy" id="1130820"/>
    <lineage>
        <taxon>Eukaryota</taxon>
        <taxon>Sar</taxon>
        <taxon>Alveolata</taxon>
        <taxon>Apicomplexa</taxon>
        <taxon>Conoidasida</taxon>
        <taxon>Coccidia</taxon>
        <taxon>Eucoccidiorida</taxon>
        <taxon>Eimeriorina</taxon>
        <taxon>Sarcocystidae</taxon>
        <taxon>Toxoplasma</taxon>
    </lineage>
</organism>
<keyword evidence="2" id="KW-1133">Transmembrane helix</keyword>
<dbReference type="InterPro" id="IPR036259">
    <property type="entry name" value="MFS_trans_sf"/>
</dbReference>
<reference evidence="3 4" key="1">
    <citation type="submission" date="2014-02" db="EMBL/GenBank/DDBJ databases">
        <authorList>
            <person name="Sibley D."/>
            <person name="Venepally P."/>
            <person name="Karamycheva S."/>
            <person name="Hadjithomas M."/>
            <person name="Khan A."/>
            <person name="Brunk B."/>
            <person name="Roos D."/>
            <person name="Caler E."/>
            <person name="Lorenzi H."/>
        </authorList>
    </citation>
    <scope>NUCLEOTIDE SEQUENCE [LARGE SCALE GENOMIC DNA]</scope>
    <source>
        <strain evidence="3 4">GAB2-2007-GAL-DOM2</strain>
    </source>
</reference>
<dbReference type="EMBL" id="AHZU02000488">
    <property type="protein sequence ID" value="KFG43746.1"/>
    <property type="molecule type" value="Genomic_DNA"/>
</dbReference>
<dbReference type="Gene3D" id="1.20.1250.20">
    <property type="entry name" value="MFS general substrate transporter like domains"/>
    <property type="match status" value="1"/>
</dbReference>
<feature type="transmembrane region" description="Helical" evidence="2">
    <location>
        <begin position="197"/>
        <end position="215"/>
    </location>
</feature>
<feature type="transmembrane region" description="Helical" evidence="2">
    <location>
        <begin position="259"/>
        <end position="279"/>
    </location>
</feature>
<feature type="region of interest" description="Disordered" evidence="1">
    <location>
        <begin position="304"/>
        <end position="331"/>
    </location>
</feature>
<evidence type="ECO:0000256" key="2">
    <source>
        <dbReference type="SAM" id="Phobius"/>
    </source>
</evidence>
<evidence type="ECO:0000313" key="4">
    <source>
        <dbReference type="Proteomes" id="UP000028837"/>
    </source>
</evidence>
<dbReference type="VEuPathDB" id="ToxoDB:TGDOM2_270200"/>
<keyword evidence="2 3" id="KW-0812">Transmembrane</keyword>
<evidence type="ECO:0000256" key="1">
    <source>
        <dbReference type="SAM" id="MobiDB-lite"/>
    </source>
</evidence>
<gene>
    <name evidence="3" type="ORF">TGDOM2_270200</name>
</gene>
<dbReference type="AlphaFoldDB" id="A0A086KH78"/>
<feature type="transmembrane region" description="Helical" evidence="2">
    <location>
        <begin position="140"/>
        <end position="160"/>
    </location>
</feature>
<feature type="transmembrane region" description="Helical" evidence="2">
    <location>
        <begin position="503"/>
        <end position="522"/>
    </location>
</feature>
<accession>A0A086KH78</accession>
<feature type="transmembrane region" description="Helical" evidence="2">
    <location>
        <begin position="593"/>
        <end position="615"/>
    </location>
</feature>
<feature type="transmembrane region" description="Helical" evidence="2">
    <location>
        <begin position="406"/>
        <end position="426"/>
    </location>
</feature>
<feature type="transmembrane region" description="Helical" evidence="2">
    <location>
        <begin position="528"/>
        <end position="549"/>
    </location>
</feature>
<proteinExistence type="predicted"/>
<name>A0A086KH78_TOXGO</name>